<gene>
    <name evidence="1" type="ORF">S12H4_04138</name>
    <name evidence="2" type="ORF">S12H4_04140</name>
</gene>
<dbReference type="AlphaFoldDB" id="X1S080"/>
<protein>
    <submittedName>
        <fullName evidence="2">Uncharacterized protein</fullName>
    </submittedName>
</protein>
<comment type="caution">
    <text evidence="2">The sequence shown here is derived from an EMBL/GenBank/DDBJ whole genome shotgun (WGS) entry which is preliminary data.</text>
</comment>
<sequence>MVIKENELVYEEIPGYPHPVGVIHVTGESEAEIREAASRLGITPQQLIMAALQEAVDRLE</sequence>
<reference evidence="2" key="1">
    <citation type="journal article" date="2014" name="Front. Microbiol.">
        <title>High frequency of phylogenetically diverse reductive dehalogenase-homologous genes in deep subseafloor sedimentary metagenomes.</title>
        <authorList>
            <person name="Kawai M."/>
            <person name="Futagami T."/>
            <person name="Toyoda A."/>
            <person name="Takaki Y."/>
            <person name="Nishi S."/>
            <person name="Hori S."/>
            <person name="Arai W."/>
            <person name="Tsubouchi T."/>
            <person name="Morono Y."/>
            <person name="Uchiyama I."/>
            <person name="Ito T."/>
            <person name="Fujiyama A."/>
            <person name="Inagaki F."/>
            <person name="Takami H."/>
        </authorList>
    </citation>
    <scope>NUCLEOTIDE SEQUENCE</scope>
    <source>
        <strain evidence="2">Expedition CK06-06</strain>
    </source>
</reference>
<evidence type="ECO:0000313" key="2">
    <source>
        <dbReference type="EMBL" id="GAI72556.1"/>
    </source>
</evidence>
<dbReference type="EMBL" id="BARW01001238">
    <property type="protein sequence ID" value="GAI72556.1"/>
    <property type="molecule type" value="Genomic_DNA"/>
</dbReference>
<organism evidence="2">
    <name type="scientific">marine sediment metagenome</name>
    <dbReference type="NCBI Taxonomy" id="412755"/>
    <lineage>
        <taxon>unclassified sequences</taxon>
        <taxon>metagenomes</taxon>
        <taxon>ecological metagenomes</taxon>
    </lineage>
</organism>
<name>X1S080_9ZZZZ</name>
<dbReference type="EMBL" id="BARW01001238">
    <property type="protein sequence ID" value="GAI72554.1"/>
    <property type="molecule type" value="Genomic_DNA"/>
</dbReference>
<accession>X1S080</accession>
<evidence type="ECO:0000313" key="1">
    <source>
        <dbReference type="EMBL" id="GAI72554.1"/>
    </source>
</evidence>
<proteinExistence type="predicted"/>